<dbReference type="PROSITE" id="PS00216">
    <property type="entry name" value="SUGAR_TRANSPORT_1"/>
    <property type="match status" value="1"/>
</dbReference>
<dbReference type="PANTHER" id="PTHR23503">
    <property type="entry name" value="SOLUTE CARRIER FAMILY 2"/>
    <property type="match status" value="1"/>
</dbReference>
<feature type="domain" description="Major facilitator superfamily (MFS) profile" evidence="6">
    <location>
        <begin position="1"/>
        <end position="307"/>
    </location>
</feature>
<evidence type="ECO:0000313" key="7">
    <source>
        <dbReference type="WBParaSite" id="ASIM_0001809001-mRNA-1"/>
    </source>
</evidence>
<feature type="transmembrane region" description="Helical" evidence="5">
    <location>
        <begin position="181"/>
        <end position="203"/>
    </location>
</feature>
<dbReference type="InterPro" id="IPR005829">
    <property type="entry name" value="Sugar_transporter_CS"/>
</dbReference>
<dbReference type="SUPFAM" id="SSF103473">
    <property type="entry name" value="MFS general substrate transporter"/>
    <property type="match status" value="1"/>
</dbReference>
<dbReference type="GO" id="GO:0016020">
    <property type="term" value="C:membrane"/>
    <property type="evidence" value="ECO:0007669"/>
    <property type="project" value="UniProtKB-SubCell"/>
</dbReference>
<feature type="transmembrane region" description="Helical" evidence="5">
    <location>
        <begin position="31"/>
        <end position="52"/>
    </location>
</feature>
<evidence type="ECO:0000256" key="4">
    <source>
        <dbReference type="ARBA" id="ARBA00023136"/>
    </source>
</evidence>
<feature type="transmembrane region" description="Helical" evidence="5">
    <location>
        <begin position="209"/>
        <end position="229"/>
    </location>
</feature>
<reference evidence="7" key="1">
    <citation type="submission" date="2017-02" db="UniProtKB">
        <authorList>
            <consortium name="WormBaseParasite"/>
        </authorList>
    </citation>
    <scope>IDENTIFICATION</scope>
</reference>
<organism evidence="7">
    <name type="scientific">Anisakis simplex</name>
    <name type="common">Herring worm</name>
    <dbReference type="NCBI Taxonomy" id="6269"/>
    <lineage>
        <taxon>Eukaryota</taxon>
        <taxon>Metazoa</taxon>
        <taxon>Ecdysozoa</taxon>
        <taxon>Nematoda</taxon>
        <taxon>Chromadorea</taxon>
        <taxon>Rhabditida</taxon>
        <taxon>Spirurina</taxon>
        <taxon>Ascaridomorpha</taxon>
        <taxon>Ascaridoidea</taxon>
        <taxon>Anisakidae</taxon>
        <taxon>Anisakis</taxon>
        <taxon>Anisakis simplex complex</taxon>
    </lineage>
</organism>
<dbReference type="Gene3D" id="1.20.1250.20">
    <property type="entry name" value="MFS general substrate transporter like domains"/>
    <property type="match status" value="1"/>
</dbReference>
<dbReference type="AlphaFoldDB" id="A0A0M3KAU4"/>
<protein>
    <submittedName>
        <fullName evidence="7">MFS domain-containing protein</fullName>
    </submittedName>
</protein>
<dbReference type="InterPro" id="IPR020846">
    <property type="entry name" value="MFS_dom"/>
</dbReference>
<feature type="transmembrane region" description="Helical" evidence="5">
    <location>
        <begin position="114"/>
        <end position="134"/>
    </location>
</feature>
<accession>A0A0M3KAU4</accession>
<proteinExistence type="predicted"/>
<evidence type="ECO:0000256" key="3">
    <source>
        <dbReference type="ARBA" id="ARBA00022989"/>
    </source>
</evidence>
<comment type="subcellular location">
    <subcellularLocation>
        <location evidence="1">Membrane</location>
        <topology evidence="1">Multi-pass membrane protein</topology>
    </subcellularLocation>
</comment>
<dbReference type="GO" id="GO:0015149">
    <property type="term" value="F:hexose transmembrane transporter activity"/>
    <property type="evidence" value="ECO:0007669"/>
    <property type="project" value="TreeGrafter"/>
</dbReference>
<dbReference type="InterPro" id="IPR045263">
    <property type="entry name" value="GLUT"/>
</dbReference>
<keyword evidence="2 5" id="KW-0812">Transmembrane</keyword>
<dbReference type="WBParaSite" id="ASIM_0001809001-mRNA-1">
    <property type="protein sequence ID" value="ASIM_0001809001-mRNA-1"/>
    <property type="gene ID" value="ASIM_0001809001"/>
</dbReference>
<feature type="transmembrane region" description="Helical" evidence="5">
    <location>
        <begin position="250"/>
        <end position="274"/>
    </location>
</feature>
<keyword evidence="4 5" id="KW-0472">Membrane</keyword>
<evidence type="ECO:0000256" key="5">
    <source>
        <dbReference type="SAM" id="Phobius"/>
    </source>
</evidence>
<name>A0A0M3KAU4_ANISI</name>
<evidence type="ECO:0000256" key="1">
    <source>
        <dbReference type="ARBA" id="ARBA00004141"/>
    </source>
</evidence>
<feature type="transmembrane region" description="Helical" evidence="5">
    <location>
        <begin position="280"/>
        <end position="303"/>
    </location>
</feature>
<dbReference type="InterPro" id="IPR005828">
    <property type="entry name" value="MFS_sugar_transport-like"/>
</dbReference>
<keyword evidence="3 5" id="KW-1133">Transmembrane helix</keyword>
<dbReference type="PANTHER" id="PTHR23503:SF50">
    <property type="entry name" value="MAJOR FACILITATOR SUPERFAMILY (MFS) PROFILE DOMAIN-CONTAINING PROTEIN"/>
    <property type="match status" value="1"/>
</dbReference>
<feature type="transmembrane region" description="Helical" evidence="5">
    <location>
        <begin position="154"/>
        <end position="174"/>
    </location>
</feature>
<dbReference type="Pfam" id="PF00083">
    <property type="entry name" value="Sugar_tr"/>
    <property type="match status" value="1"/>
</dbReference>
<dbReference type="PROSITE" id="PS50850">
    <property type="entry name" value="MFS"/>
    <property type="match status" value="1"/>
</dbReference>
<evidence type="ECO:0000256" key="2">
    <source>
        <dbReference type="ARBA" id="ARBA00022692"/>
    </source>
</evidence>
<evidence type="ECO:0000259" key="6">
    <source>
        <dbReference type="PROSITE" id="PS50850"/>
    </source>
</evidence>
<feature type="transmembrane region" description="Helical" evidence="5">
    <location>
        <begin position="7"/>
        <end position="25"/>
    </location>
</feature>
<dbReference type="InterPro" id="IPR036259">
    <property type="entry name" value="MFS_trans_sf"/>
</dbReference>
<sequence length="336" mass="36968">LSCGMHIAVCIGAMLAAILSLDFVLGTSSLWGVLLSLPGVFAGIQMIIATFLPDTPNHLLVEGNRKQAVSSIKFYYGMNDAWDESLISKYRELVLKVPEQISYQDAFRDPSLRWSIFVGMIVSGSQVFCGSMATISYSTSMFNSVSFVSPLVPFLPTIGAALSVILTLPAICLVEKYGRRVLFISSLLILVLCDYFLAIFTVLSQNVEFVGLSLWSVLFGVAFFFYGLAYNLGVGPTAFFIPGELVPSQVVSVALGAAVATNWFGSLVTTFLFYPLNLAIGGWSYLLFAIPSTIFLIFLWNFLPETKHKDKGAIEWESLVDFGKPDQYGTFMIRQF</sequence>